<dbReference type="InterPro" id="IPR017437">
    <property type="entry name" value="ATP-NAD_kinase_PpnK-typ_C"/>
</dbReference>
<dbReference type="PANTHER" id="PTHR13158:SF5">
    <property type="entry name" value="NAD KINASE 2, MITOCHONDRIAL"/>
    <property type="match status" value="1"/>
</dbReference>
<evidence type="ECO:0000256" key="6">
    <source>
        <dbReference type="ARBA" id="ARBA00023027"/>
    </source>
</evidence>
<dbReference type="InterPro" id="IPR017438">
    <property type="entry name" value="ATP-NAD_kinase_N"/>
</dbReference>
<evidence type="ECO:0000313" key="10">
    <source>
        <dbReference type="WBParaSite" id="DME_0000785001-mRNA-1"/>
    </source>
</evidence>
<keyword evidence="5" id="KW-0521">NADP</keyword>
<gene>
    <name evidence="7" type="ORF">DME_LOCUS2001</name>
</gene>
<accession>A0A0N4UJK8</accession>
<dbReference type="EC" id="2.7.1.23" evidence="2"/>
<dbReference type="PANTHER" id="PTHR13158">
    <property type="match status" value="1"/>
</dbReference>
<dbReference type="Pfam" id="PF01513">
    <property type="entry name" value="NAD_kinase"/>
    <property type="match status" value="1"/>
</dbReference>
<dbReference type="EMBL" id="UYYG01000041">
    <property type="protein sequence ID" value="VDN52028.1"/>
    <property type="molecule type" value="Genomic_DNA"/>
</dbReference>
<evidence type="ECO:0000256" key="5">
    <source>
        <dbReference type="ARBA" id="ARBA00022857"/>
    </source>
</evidence>
<keyword evidence="9" id="KW-1185">Reference proteome</keyword>
<reference evidence="10" key="1">
    <citation type="submission" date="2017-02" db="UniProtKB">
        <authorList>
            <consortium name="WormBaseParasite"/>
        </authorList>
    </citation>
    <scope>IDENTIFICATION</scope>
</reference>
<evidence type="ECO:0000256" key="2">
    <source>
        <dbReference type="ARBA" id="ARBA00012120"/>
    </source>
</evidence>
<organism evidence="8 10">
    <name type="scientific">Dracunculus medinensis</name>
    <name type="common">Guinea worm</name>
    <dbReference type="NCBI Taxonomy" id="318479"/>
    <lineage>
        <taxon>Eukaryota</taxon>
        <taxon>Metazoa</taxon>
        <taxon>Ecdysozoa</taxon>
        <taxon>Nematoda</taxon>
        <taxon>Chromadorea</taxon>
        <taxon>Rhabditida</taxon>
        <taxon>Spirurina</taxon>
        <taxon>Dracunculoidea</taxon>
        <taxon>Dracunculidae</taxon>
        <taxon>Dracunculus</taxon>
    </lineage>
</organism>
<dbReference type="GO" id="GO:0006741">
    <property type="term" value="P:NADP+ biosynthetic process"/>
    <property type="evidence" value="ECO:0007669"/>
    <property type="project" value="InterPro"/>
</dbReference>
<protein>
    <recommendedName>
        <fullName evidence="2">NAD(+) kinase</fullName>
        <ecNumber evidence="2">2.7.1.23</ecNumber>
    </recommendedName>
</protein>
<dbReference type="InterPro" id="IPR002504">
    <property type="entry name" value="NADK"/>
</dbReference>
<dbReference type="Gene3D" id="3.40.50.10330">
    <property type="entry name" value="Probable inorganic polyphosphate/atp-NAD kinase, domain 1"/>
    <property type="match status" value="1"/>
</dbReference>
<keyword evidence="3" id="KW-0808">Transferase</keyword>
<dbReference type="AlphaFoldDB" id="A0A0N4UJK8"/>
<dbReference type="WBParaSite" id="DME_0000785001-mRNA-1">
    <property type="protein sequence ID" value="DME_0000785001-mRNA-1"/>
    <property type="gene ID" value="DME_0000785001"/>
</dbReference>
<evidence type="ECO:0000313" key="9">
    <source>
        <dbReference type="Proteomes" id="UP000274756"/>
    </source>
</evidence>
<evidence type="ECO:0000313" key="8">
    <source>
        <dbReference type="Proteomes" id="UP000038040"/>
    </source>
</evidence>
<dbReference type="Proteomes" id="UP000038040">
    <property type="component" value="Unplaced"/>
</dbReference>
<dbReference type="GO" id="GO:0003951">
    <property type="term" value="F:NAD+ kinase activity"/>
    <property type="evidence" value="ECO:0007669"/>
    <property type="project" value="UniProtKB-EC"/>
</dbReference>
<sequence length="178" mass="20583">MLNRRGSDYERLKESFTSHSEYLKFIINELEAANIECRIVRRFDYNENVIAWADAIFSAGGDGTFLLAASKVKSSHKPVIGINTDPLRWLFRQRIRINLRGVKCRFEMFQNQYIQENIPTNDKAEDRNEQTVILPELALNDVFLGESLSSRTSYYEVQVDNCKSQKQKNSGITVCTVY</sequence>
<evidence type="ECO:0000313" key="7">
    <source>
        <dbReference type="EMBL" id="VDN52028.1"/>
    </source>
</evidence>
<dbReference type="InterPro" id="IPR016064">
    <property type="entry name" value="NAD/diacylglycerol_kinase_sf"/>
</dbReference>
<proteinExistence type="inferred from homology"/>
<dbReference type="STRING" id="318479.A0A0N4UJK8"/>
<dbReference type="GO" id="GO:0019674">
    <property type="term" value="P:NAD+ metabolic process"/>
    <property type="evidence" value="ECO:0007669"/>
    <property type="project" value="InterPro"/>
</dbReference>
<evidence type="ECO:0000256" key="3">
    <source>
        <dbReference type="ARBA" id="ARBA00022679"/>
    </source>
</evidence>
<reference evidence="7 9" key="2">
    <citation type="submission" date="2018-11" db="EMBL/GenBank/DDBJ databases">
        <authorList>
            <consortium name="Pathogen Informatics"/>
        </authorList>
    </citation>
    <scope>NUCLEOTIDE SEQUENCE [LARGE SCALE GENOMIC DNA]</scope>
</reference>
<dbReference type="GO" id="GO:0005739">
    <property type="term" value="C:mitochondrion"/>
    <property type="evidence" value="ECO:0007669"/>
    <property type="project" value="TreeGrafter"/>
</dbReference>
<dbReference type="SUPFAM" id="SSF111331">
    <property type="entry name" value="NAD kinase/diacylglycerol kinase-like"/>
    <property type="match status" value="1"/>
</dbReference>
<keyword evidence="4" id="KW-0418">Kinase</keyword>
<comment type="similarity">
    <text evidence="1">Belongs to the NAD kinase family.</text>
</comment>
<dbReference type="Proteomes" id="UP000274756">
    <property type="component" value="Unassembled WGS sequence"/>
</dbReference>
<dbReference type="OrthoDB" id="185618at2759"/>
<name>A0A0N4UJK8_DRAME</name>
<evidence type="ECO:0000256" key="1">
    <source>
        <dbReference type="ARBA" id="ARBA00010995"/>
    </source>
</evidence>
<evidence type="ECO:0000256" key="4">
    <source>
        <dbReference type="ARBA" id="ARBA00022777"/>
    </source>
</evidence>
<keyword evidence="6" id="KW-0520">NAD</keyword>
<dbReference type="Gene3D" id="2.60.200.30">
    <property type="entry name" value="Probable inorganic polyphosphate/atp-NAD kinase, domain 2"/>
    <property type="match status" value="1"/>
</dbReference>